<feature type="compositionally biased region" description="Basic residues" evidence="4">
    <location>
        <begin position="26"/>
        <end position="37"/>
    </location>
</feature>
<feature type="region of interest" description="Disordered" evidence="4">
    <location>
        <begin position="463"/>
        <end position="503"/>
    </location>
</feature>
<evidence type="ECO:0000256" key="1">
    <source>
        <dbReference type="ARBA" id="ARBA00008348"/>
    </source>
</evidence>
<feature type="domain" description="Pseudouridine synthase RsuA/RluA-like" evidence="5">
    <location>
        <begin position="562"/>
        <end position="731"/>
    </location>
</feature>
<feature type="region of interest" description="Disordered" evidence="4">
    <location>
        <begin position="542"/>
        <end position="565"/>
    </location>
</feature>
<feature type="compositionally biased region" description="Low complexity" evidence="4">
    <location>
        <begin position="348"/>
        <end position="358"/>
    </location>
</feature>
<name>A0ABD3SDS6_9STRA</name>
<feature type="compositionally biased region" description="Gly residues" evidence="4">
    <location>
        <begin position="359"/>
        <end position="369"/>
    </location>
</feature>
<dbReference type="PROSITE" id="PS50889">
    <property type="entry name" value="S4"/>
    <property type="match status" value="1"/>
</dbReference>
<reference evidence="6 7" key="1">
    <citation type="submission" date="2024-10" db="EMBL/GenBank/DDBJ databases">
        <title>Updated reference genomes for cyclostephanoid diatoms.</title>
        <authorList>
            <person name="Roberts W.R."/>
            <person name="Alverson A.J."/>
        </authorList>
    </citation>
    <scope>NUCLEOTIDE SEQUENCE [LARGE SCALE GENOMIC DNA]</scope>
    <source>
        <strain evidence="6 7">AJA228-03</strain>
    </source>
</reference>
<dbReference type="InterPro" id="IPR050343">
    <property type="entry name" value="RsuA_PseudoU_synthase"/>
</dbReference>
<evidence type="ECO:0000313" key="7">
    <source>
        <dbReference type="Proteomes" id="UP001530377"/>
    </source>
</evidence>
<dbReference type="GO" id="GO:0003723">
    <property type="term" value="F:RNA binding"/>
    <property type="evidence" value="ECO:0007669"/>
    <property type="project" value="UniProtKB-KW"/>
</dbReference>
<dbReference type="GO" id="GO:0009982">
    <property type="term" value="F:pseudouridine synthase activity"/>
    <property type="evidence" value="ECO:0007669"/>
    <property type="project" value="UniProtKB-ARBA"/>
</dbReference>
<dbReference type="PANTHER" id="PTHR47683">
    <property type="entry name" value="PSEUDOURIDINE SYNTHASE FAMILY PROTEIN-RELATED"/>
    <property type="match status" value="1"/>
</dbReference>
<comment type="similarity">
    <text evidence="1">Belongs to the pseudouridine synthase RsuA family.</text>
</comment>
<dbReference type="Gene3D" id="3.10.290.10">
    <property type="entry name" value="RNA-binding S4 domain"/>
    <property type="match status" value="1"/>
</dbReference>
<evidence type="ECO:0000256" key="3">
    <source>
        <dbReference type="PROSITE-ProRule" id="PRU00182"/>
    </source>
</evidence>
<feature type="region of interest" description="Disordered" evidence="4">
    <location>
        <begin position="309"/>
        <end position="369"/>
    </location>
</feature>
<feature type="compositionally biased region" description="Gly residues" evidence="4">
    <location>
        <begin position="431"/>
        <end position="440"/>
    </location>
</feature>
<keyword evidence="7" id="KW-1185">Reference proteome</keyword>
<dbReference type="InterPro" id="IPR020103">
    <property type="entry name" value="PsdUridine_synth_cat_dom_sf"/>
</dbReference>
<feature type="region of interest" description="Disordered" evidence="4">
    <location>
        <begin position="619"/>
        <end position="654"/>
    </location>
</feature>
<gene>
    <name evidence="6" type="ORF">ACHAXA_009581</name>
</gene>
<accession>A0ABD3SDS6</accession>
<dbReference type="Pfam" id="PF00849">
    <property type="entry name" value="PseudoU_synth_2"/>
    <property type="match status" value="1"/>
</dbReference>
<dbReference type="InterPro" id="IPR036986">
    <property type="entry name" value="S4_RNA-bd_sf"/>
</dbReference>
<feature type="region of interest" description="Disordered" evidence="4">
    <location>
        <begin position="680"/>
        <end position="711"/>
    </location>
</feature>
<comment type="caution">
    <text evidence="6">The sequence shown here is derived from an EMBL/GenBank/DDBJ whole genome shotgun (WGS) entry which is preliminary data.</text>
</comment>
<dbReference type="AlphaFoldDB" id="A0ABD3SDS6"/>
<feature type="compositionally biased region" description="Basic and acidic residues" evidence="4">
    <location>
        <begin position="779"/>
        <end position="789"/>
    </location>
</feature>
<evidence type="ECO:0000313" key="6">
    <source>
        <dbReference type="EMBL" id="KAL3822699.1"/>
    </source>
</evidence>
<feature type="compositionally biased region" description="Low complexity" evidence="4">
    <location>
        <begin position="635"/>
        <end position="644"/>
    </location>
</feature>
<dbReference type="EMBL" id="JALLPB020000058">
    <property type="protein sequence ID" value="KAL3822699.1"/>
    <property type="molecule type" value="Genomic_DNA"/>
</dbReference>
<feature type="region of interest" description="Disordered" evidence="4">
    <location>
        <begin position="776"/>
        <end position="805"/>
    </location>
</feature>
<feature type="region of interest" description="Disordered" evidence="4">
    <location>
        <begin position="411"/>
        <end position="442"/>
    </location>
</feature>
<sequence>MTGKNTPHVDDDDRRRFRLANENSRSRRTTARYHHPPPARVDLLPGAGHAPATRLSRLRRTTATKKMEGGDSRSLGQLTRLDGVGGGGYGWIAPYPFRLVRFLAGGGGLSTNNNIMGGDSARQVGRGGACCRMMYASRWGRPNVPPRVGWVGGGEGDISRRWRGDYTVRRLSLSGHNTNAKDNSPRCRAGGEEGASRRLWGVGYRPPSVVVTAEAVEAAERAVEVGAEDEERVDAEEEEGGDIWSMKAMIAATLRMILRSGGTPRPAAPNLPLALPPLSHRHHRHCHRRHYHHRNASIDRDVHRRNIGEEDDSIPQRQRPFGILRAPPLPPPPTQGASSSGRRNDNDAASSFVSSPVAAGGGISTGRGGGGGGVRFSSLLSRHLGLSRRQAERMVLTERVTLFGRVINSPSFELHPLPEDDHDDSNRRRGGGGGGGGGGSLAVKVDGKLVMGIEKTLGMMHAEMRRRSSSLSPSTTTVDIASRIGGPVGGEEEDDDDDDERSNDATANVRIWLANKLGGELVTEDDPVGRPSMLQRLIRGGVGKGGTRRREGDGGRYRPPPVHLKPVGRLDMMTEGLMIFTNDGGYARELELPKNSCWRTYRVRVHGRLTAGKMRAMRNGVTVRVDDNGNDNMGKSSSSSSSSSSKKKKKDEKRNVGGTFVDVVKTGRLMRYKGIKVSIERRNLTSSRGTRGSTSSSSSSSGGMGGGRGTNTWLRITCTEGKNRQLRRILESLGLDVTRLIRISYGDYDLNTIPPGMAIEVKCKRLEDMKRRGPLFVGGDKKKERRGAAIEDDEGASSVEWINYS</sequence>
<feature type="compositionally biased region" description="Basic and acidic residues" evidence="4">
    <location>
        <begin position="416"/>
        <end position="427"/>
    </location>
</feature>
<dbReference type="PROSITE" id="PS01149">
    <property type="entry name" value="PSI_RSU"/>
    <property type="match status" value="1"/>
</dbReference>
<dbReference type="InterPro" id="IPR018496">
    <property type="entry name" value="PsdUridine_synth_RsuA/RluB_CS"/>
</dbReference>
<dbReference type="InterPro" id="IPR006145">
    <property type="entry name" value="PsdUridine_synth_RsuA/RluA"/>
</dbReference>
<feature type="compositionally biased region" description="Acidic residues" evidence="4">
    <location>
        <begin position="490"/>
        <end position="501"/>
    </location>
</feature>
<evidence type="ECO:0000256" key="4">
    <source>
        <dbReference type="SAM" id="MobiDB-lite"/>
    </source>
</evidence>
<dbReference type="SUPFAM" id="SSF55120">
    <property type="entry name" value="Pseudouridine synthase"/>
    <property type="match status" value="1"/>
</dbReference>
<organism evidence="6 7">
    <name type="scientific">Cyclostephanos tholiformis</name>
    <dbReference type="NCBI Taxonomy" id="382380"/>
    <lineage>
        <taxon>Eukaryota</taxon>
        <taxon>Sar</taxon>
        <taxon>Stramenopiles</taxon>
        <taxon>Ochrophyta</taxon>
        <taxon>Bacillariophyta</taxon>
        <taxon>Coscinodiscophyceae</taxon>
        <taxon>Thalassiosirophycidae</taxon>
        <taxon>Stephanodiscales</taxon>
        <taxon>Stephanodiscaceae</taxon>
        <taxon>Cyclostephanos</taxon>
    </lineage>
</organism>
<feature type="region of interest" description="Disordered" evidence="4">
    <location>
        <begin position="1"/>
        <end position="54"/>
    </location>
</feature>
<keyword evidence="2" id="KW-0413">Isomerase</keyword>
<evidence type="ECO:0000259" key="5">
    <source>
        <dbReference type="Pfam" id="PF00849"/>
    </source>
</evidence>
<evidence type="ECO:0000256" key="2">
    <source>
        <dbReference type="ARBA" id="ARBA00023235"/>
    </source>
</evidence>
<dbReference type="Gene3D" id="3.30.2350.10">
    <property type="entry name" value="Pseudouridine synthase"/>
    <property type="match status" value="1"/>
</dbReference>
<dbReference type="PANTHER" id="PTHR47683:SF3">
    <property type="entry name" value="RIBOSOMAL LARGE SUBUNIT PSEUDOURIDINE SYNTHASE B"/>
    <property type="match status" value="1"/>
</dbReference>
<feature type="compositionally biased region" description="Low complexity" evidence="4">
    <location>
        <begin position="685"/>
        <end position="701"/>
    </location>
</feature>
<dbReference type="Proteomes" id="UP001530377">
    <property type="component" value="Unassembled WGS sequence"/>
</dbReference>
<dbReference type="GO" id="GO:0006364">
    <property type="term" value="P:rRNA processing"/>
    <property type="evidence" value="ECO:0007669"/>
    <property type="project" value="UniProtKB-ARBA"/>
</dbReference>
<protein>
    <recommendedName>
        <fullName evidence="5">Pseudouridine synthase RsuA/RluA-like domain-containing protein</fullName>
    </recommendedName>
</protein>
<keyword evidence="3" id="KW-0694">RNA-binding</keyword>
<proteinExistence type="inferred from homology"/>